<dbReference type="InterPro" id="IPR050260">
    <property type="entry name" value="FAD-bd_OxRdtase"/>
</dbReference>
<dbReference type="InterPro" id="IPR016156">
    <property type="entry name" value="FAD/NAD-linked_Rdtase_dimer_sf"/>
</dbReference>
<dbReference type="Proteomes" id="UP000027665">
    <property type="component" value="Unassembled WGS sequence"/>
</dbReference>
<evidence type="ECO:0000313" key="6">
    <source>
        <dbReference type="Proteomes" id="UP000027665"/>
    </source>
</evidence>
<gene>
    <name evidence="5" type="ORF">EH55_09785</name>
</gene>
<sequence>MSEKKRATRSAKLLIVGGGPGGRVSYIMARRFGVEPAVMVLNEEPTVICSLPYGVGRRLIPDGPGATVVDLSKEKRLPPDMAKDVVFGTVTAINSASKSAIVEGTNGETEIVYENLILAPGAVPWLPPADGILKDKGAETGLVVAVSDQLVNRSRLAEGVYVLRGAEDARALDELAACAKKVAVVGTGAVGLEIVEALSDRGAAVVAIEALKHAVSALDADMAAAVERRMHERGVELRLADAVKSWAPGKLTLQSGALAVDAVVFASGVRPRLDLARAMGLKIERGLVVDAAQKTSLPSVWAVGDAVQIADAASGRPVLPLIGTLAMRQAMTAVMDIAGLPAQLPPATLWGVSEIFGLHWGSVGWGEEAARRAGFRVTSLSLPVRSRDPFMPSGKDALWKVVLSTGEDEGFKSGQILGFQLVSDGDNPAHLAERFVDMIARRETVQELFGHYFIHSPAHNSVDDPFLALIALAMGKRPR</sequence>
<comment type="cofactor">
    <cofactor evidence="1">
        <name>FAD</name>
        <dbReference type="ChEBI" id="CHEBI:57692"/>
    </cofactor>
</comment>
<evidence type="ECO:0000256" key="1">
    <source>
        <dbReference type="ARBA" id="ARBA00001974"/>
    </source>
</evidence>
<evidence type="ECO:0000313" key="5">
    <source>
        <dbReference type="EMBL" id="KEJ91485.1"/>
    </source>
</evidence>
<dbReference type="InterPro" id="IPR036188">
    <property type="entry name" value="FAD/NAD-bd_sf"/>
</dbReference>
<keyword evidence="3" id="KW-0274">FAD</keyword>
<dbReference type="PANTHER" id="PTHR43429:SF3">
    <property type="entry name" value="NITRITE REDUCTASE [NAD(P)H]"/>
    <property type="match status" value="1"/>
</dbReference>
<dbReference type="GeneID" id="90984395"/>
<comment type="caution">
    <text evidence="5">The sequence shown here is derived from an EMBL/GenBank/DDBJ whole genome shotgun (WGS) entry which is preliminary data.</text>
</comment>
<dbReference type="OrthoDB" id="1145at2"/>
<dbReference type="RefSeq" id="WP_037977882.1">
    <property type="nucleotide sequence ID" value="NZ_JMKI01000047.1"/>
</dbReference>
<evidence type="ECO:0000256" key="3">
    <source>
        <dbReference type="ARBA" id="ARBA00022827"/>
    </source>
</evidence>
<dbReference type="GO" id="GO:0016491">
    <property type="term" value="F:oxidoreductase activity"/>
    <property type="evidence" value="ECO:0007669"/>
    <property type="project" value="InterPro"/>
</dbReference>
<dbReference type="InterPro" id="IPR023753">
    <property type="entry name" value="FAD/NAD-binding_dom"/>
</dbReference>
<dbReference type="eggNOG" id="COG1251">
    <property type="taxonomic scope" value="Bacteria"/>
</dbReference>
<dbReference type="Pfam" id="PF07992">
    <property type="entry name" value="Pyr_redox_2"/>
    <property type="match status" value="1"/>
</dbReference>
<dbReference type="AlphaFoldDB" id="A0A073IPK7"/>
<dbReference type="STRING" id="2754.EH55_09785"/>
<protein>
    <submittedName>
        <fullName evidence="5">Pyridine nucleotide-disulfide oxidoreductase</fullName>
    </submittedName>
</protein>
<dbReference type="PRINTS" id="PR00411">
    <property type="entry name" value="PNDRDTASEI"/>
</dbReference>
<dbReference type="PRINTS" id="PR00368">
    <property type="entry name" value="FADPNR"/>
</dbReference>
<dbReference type="PANTHER" id="PTHR43429">
    <property type="entry name" value="PYRIDINE NUCLEOTIDE-DISULFIDE OXIDOREDUCTASE DOMAIN-CONTAINING"/>
    <property type="match status" value="1"/>
</dbReference>
<dbReference type="Gene3D" id="3.30.390.30">
    <property type="match status" value="1"/>
</dbReference>
<name>A0A073IPK7_9BACT</name>
<evidence type="ECO:0000259" key="4">
    <source>
        <dbReference type="Pfam" id="PF07992"/>
    </source>
</evidence>
<keyword evidence="6" id="KW-1185">Reference proteome</keyword>
<dbReference type="Gene3D" id="3.50.50.60">
    <property type="entry name" value="FAD/NAD(P)-binding domain"/>
    <property type="match status" value="2"/>
</dbReference>
<dbReference type="EMBL" id="JMKI01000047">
    <property type="protein sequence ID" value="KEJ91485.1"/>
    <property type="molecule type" value="Genomic_DNA"/>
</dbReference>
<organism evidence="5 6">
    <name type="scientific">Synergistes jonesii</name>
    <dbReference type="NCBI Taxonomy" id="2754"/>
    <lineage>
        <taxon>Bacteria</taxon>
        <taxon>Thermotogati</taxon>
        <taxon>Synergistota</taxon>
        <taxon>Synergistia</taxon>
        <taxon>Synergistales</taxon>
        <taxon>Synergistaceae</taxon>
        <taxon>Synergistes</taxon>
    </lineage>
</organism>
<accession>A0A073IPK7</accession>
<dbReference type="SUPFAM" id="SSF55424">
    <property type="entry name" value="FAD/NAD-linked reductases, dimerisation (C-terminal) domain"/>
    <property type="match status" value="1"/>
</dbReference>
<proteinExistence type="predicted"/>
<feature type="domain" description="FAD/NAD(P)-binding" evidence="4">
    <location>
        <begin position="12"/>
        <end position="314"/>
    </location>
</feature>
<dbReference type="SUPFAM" id="SSF51905">
    <property type="entry name" value="FAD/NAD(P)-binding domain"/>
    <property type="match status" value="1"/>
</dbReference>
<reference evidence="5 6" key="1">
    <citation type="submission" date="2014-04" db="EMBL/GenBank/DDBJ databases">
        <title>Draft Genome Sequence of Synergistes jonesii.</title>
        <authorList>
            <person name="Coil D.A."/>
            <person name="Eisen J.A."/>
            <person name="Holland-Moritz H.E."/>
        </authorList>
    </citation>
    <scope>NUCLEOTIDE SEQUENCE [LARGE SCALE GENOMIC DNA]</scope>
    <source>
        <strain evidence="5 6">78-1</strain>
    </source>
</reference>
<keyword evidence="2" id="KW-0285">Flavoprotein</keyword>
<evidence type="ECO:0000256" key="2">
    <source>
        <dbReference type="ARBA" id="ARBA00022630"/>
    </source>
</evidence>